<organism evidence="3 4">
    <name type="scientific">Paenibacillus oleatilyticus</name>
    <dbReference type="NCBI Taxonomy" id="2594886"/>
    <lineage>
        <taxon>Bacteria</taxon>
        <taxon>Bacillati</taxon>
        <taxon>Bacillota</taxon>
        <taxon>Bacilli</taxon>
        <taxon>Bacillales</taxon>
        <taxon>Paenibacillaceae</taxon>
        <taxon>Paenibacillus</taxon>
    </lineage>
</organism>
<dbReference type="SUPFAM" id="SSF47413">
    <property type="entry name" value="lambda repressor-like DNA-binding domains"/>
    <property type="match status" value="1"/>
</dbReference>
<dbReference type="CDD" id="cd00093">
    <property type="entry name" value="HTH_XRE"/>
    <property type="match status" value="1"/>
</dbReference>
<keyword evidence="4" id="KW-1185">Reference proteome</keyword>
<dbReference type="Gene3D" id="1.10.260.40">
    <property type="entry name" value="lambda repressor-like DNA-binding domains"/>
    <property type="match status" value="1"/>
</dbReference>
<evidence type="ECO:0000313" key="4">
    <source>
        <dbReference type="Proteomes" id="UP001575622"/>
    </source>
</evidence>
<dbReference type="PROSITE" id="PS50943">
    <property type="entry name" value="HTH_CROC1"/>
    <property type="match status" value="1"/>
</dbReference>
<dbReference type="Proteomes" id="UP001575622">
    <property type="component" value="Unassembled WGS sequence"/>
</dbReference>
<sequence>MSAIGEYLKKIRGDMPLREAAKRSGLSHSYISSVENDKHPTTKAPVKPSPDSLKRLAKAYNHSYEELMKIAGYYEESDTSEDTSELEEISENRKKAIEEIRKMDEEEVAYFYDLMKRIKK</sequence>
<evidence type="ECO:0000256" key="1">
    <source>
        <dbReference type="SAM" id="MobiDB-lite"/>
    </source>
</evidence>
<proteinExistence type="predicted"/>
<dbReference type="InterPro" id="IPR001387">
    <property type="entry name" value="Cro/C1-type_HTH"/>
</dbReference>
<dbReference type="RefSeq" id="WP_373957117.1">
    <property type="nucleotide sequence ID" value="NZ_JBHDLN010000034.1"/>
</dbReference>
<dbReference type="SMART" id="SM00530">
    <property type="entry name" value="HTH_XRE"/>
    <property type="match status" value="1"/>
</dbReference>
<protein>
    <submittedName>
        <fullName evidence="3">Helix-turn-helix domain-containing protein</fullName>
    </submittedName>
</protein>
<reference evidence="3 4" key="1">
    <citation type="submission" date="2024-09" db="EMBL/GenBank/DDBJ databases">
        <authorList>
            <person name="Makale K.P.P."/>
            <person name="Makhzoum A."/>
            <person name="Rantong G."/>
            <person name="Rahube T.O."/>
        </authorList>
    </citation>
    <scope>NUCLEOTIDE SEQUENCE [LARGE SCALE GENOMIC DNA]</scope>
    <source>
        <strain evidence="3 4">KM_D13</strain>
    </source>
</reference>
<comment type="caution">
    <text evidence="3">The sequence shown here is derived from an EMBL/GenBank/DDBJ whole genome shotgun (WGS) entry which is preliminary data.</text>
</comment>
<feature type="domain" description="HTH cro/C1-type" evidence="2">
    <location>
        <begin position="15"/>
        <end position="67"/>
    </location>
</feature>
<accession>A0ABV4VCA2</accession>
<dbReference type="EMBL" id="JBHDLN010000034">
    <property type="protein sequence ID" value="MFB0847289.1"/>
    <property type="molecule type" value="Genomic_DNA"/>
</dbReference>
<evidence type="ECO:0000313" key="3">
    <source>
        <dbReference type="EMBL" id="MFB0847289.1"/>
    </source>
</evidence>
<feature type="region of interest" description="Disordered" evidence="1">
    <location>
        <begin position="26"/>
        <end position="52"/>
    </location>
</feature>
<dbReference type="InterPro" id="IPR010982">
    <property type="entry name" value="Lambda_DNA-bd_dom_sf"/>
</dbReference>
<dbReference type="Pfam" id="PF01381">
    <property type="entry name" value="HTH_3"/>
    <property type="match status" value="1"/>
</dbReference>
<gene>
    <name evidence="3" type="ORF">ACEU3E_34530</name>
</gene>
<evidence type="ECO:0000259" key="2">
    <source>
        <dbReference type="PROSITE" id="PS50943"/>
    </source>
</evidence>
<name>A0ABV4VCA2_9BACL</name>